<proteinExistence type="predicted"/>
<dbReference type="AlphaFoldDB" id="K3Y3F2"/>
<reference evidence="2" key="1">
    <citation type="journal article" date="2012" name="Nat. Biotechnol.">
        <title>Reference genome sequence of the model plant Setaria.</title>
        <authorList>
            <person name="Bennetzen J.L."/>
            <person name="Schmutz J."/>
            <person name="Wang H."/>
            <person name="Percifield R."/>
            <person name="Hawkins J."/>
            <person name="Pontaroli A.C."/>
            <person name="Estep M."/>
            <person name="Feng L."/>
            <person name="Vaughn J.N."/>
            <person name="Grimwood J."/>
            <person name="Jenkins J."/>
            <person name="Barry K."/>
            <person name="Lindquist E."/>
            <person name="Hellsten U."/>
            <person name="Deshpande S."/>
            <person name="Wang X."/>
            <person name="Wu X."/>
            <person name="Mitros T."/>
            <person name="Triplett J."/>
            <person name="Yang X."/>
            <person name="Ye C.Y."/>
            <person name="Mauro-Herrera M."/>
            <person name="Wang L."/>
            <person name="Li P."/>
            <person name="Sharma M."/>
            <person name="Sharma R."/>
            <person name="Ronald P.C."/>
            <person name="Panaud O."/>
            <person name="Kellogg E.A."/>
            <person name="Brutnell T.P."/>
            <person name="Doust A.N."/>
            <person name="Tuskan G.A."/>
            <person name="Rokhsar D."/>
            <person name="Devos K.M."/>
        </authorList>
    </citation>
    <scope>NUCLEOTIDE SEQUENCE [LARGE SCALE GENOMIC DNA]</scope>
    <source>
        <strain evidence="2">cv. Yugu1</strain>
    </source>
</reference>
<dbReference type="Proteomes" id="UP000004995">
    <property type="component" value="Unassembled WGS sequence"/>
</dbReference>
<dbReference type="EMBL" id="AGNK02002370">
    <property type="status" value="NOT_ANNOTATED_CDS"/>
    <property type="molecule type" value="Genomic_DNA"/>
</dbReference>
<sequence>MEAWDGHKSVIDLPKLLSVDANSICSDFLGFAHGVGVIFVGTGDGLFSFDLKSGQVRNVCEAACYFNSIRGVVPSMSFHTPGVDDSGVVLLDLLLLSIGAGDNGGVGSVVVSVVTSLPSQMILTSQ</sequence>
<accession>K3Y3F2</accession>
<protein>
    <submittedName>
        <fullName evidence="1">Uncharacterized protein</fullName>
    </submittedName>
</protein>
<organism evidence="1 2">
    <name type="scientific">Setaria italica</name>
    <name type="common">Foxtail millet</name>
    <name type="synonym">Panicum italicum</name>
    <dbReference type="NCBI Taxonomy" id="4555"/>
    <lineage>
        <taxon>Eukaryota</taxon>
        <taxon>Viridiplantae</taxon>
        <taxon>Streptophyta</taxon>
        <taxon>Embryophyta</taxon>
        <taxon>Tracheophyta</taxon>
        <taxon>Spermatophyta</taxon>
        <taxon>Magnoliopsida</taxon>
        <taxon>Liliopsida</taxon>
        <taxon>Poales</taxon>
        <taxon>Poaceae</taxon>
        <taxon>PACMAD clade</taxon>
        <taxon>Panicoideae</taxon>
        <taxon>Panicodae</taxon>
        <taxon>Paniceae</taxon>
        <taxon>Cenchrinae</taxon>
        <taxon>Setaria</taxon>
    </lineage>
</organism>
<name>K3Y3F2_SETIT</name>
<dbReference type="EnsemblPlants" id="KQL10347">
    <property type="protein sequence ID" value="KQL10347"/>
    <property type="gene ID" value="SETIT_008737mg"/>
</dbReference>
<dbReference type="Gramene" id="KQL10347">
    <property type="protein sequence ID" value="KQL10347"/>
    <property type="gene ID" value="SETIT_008737mg"/>
</dbReference>
<dbReference type="InParanoid" id="K3Y3F2"/>
<evidence type="ECO:0000313" key="1">
    <source>
        <dbReference type="EnsemblPlants" id="KQL10347"/>
    </source>
</evidence>
<keyword evidence="2" id="KW-1185">Reference proteome</keyword>
<evidence type="ECO:0000313" key="2">
    <source>
        <dbReference type="Proteomes" id="UP000004995"/>
    </source>
</evidence>
<dbReference type="HOGENOM" id="CLU_1985466_0_0_1"/>
<reference evidence="1" key="2">
    <citation type="submission" date="2018-08" db="UniProtKB">
        <authorList>
            <consortium name="EnsemblPlants"/>
        </authorList>
    </citation>
    <scope>IDENTIFICATION</scope>
    <source>
        <strain evidence="1">Yugu1</strain>
    </source>
</reference>